<dbReference type="PANTHER" id="PTHR48111">
    <property type="entry name" value="REGULATOR OF RPOS"/>
    <property type="match status" value="1"/>
</dbReference>
<feature type="modified residue" description="4-aspartylphosphate" evidence="6">
    <location>
        <position position="61"/>
    </location>
</feature>
<dbReference type="Gene3D" id="6.10.250.690">
    <property type="match status" value="1"/>
</dbReference>
<protein>
    <submittedName>
        <fullName evidence="10">Response regulator transcription factor</fullName>
    </submittedName>
</protein>
<keyword evidence="4 7" id="KW-0238">DNA-binding</keyword>
<evidence type="ECO:0000256" key="5">
    <source>
        <dbReference type="ARBA" id="ARBA00023163"/>
    </source>
</evidence>
<evidence type="ECO:0000256" key="1">
    <source>
        <dbReference type="ARBA" id="ARBA00022553"/>
    </source>
</evidence>
<dbReference type="GO" id="GO:0006355">
    <property type="term" value="P:regulation of DNA-templated transcription"/>
    <property type="evidence" value="ECO:0007669"/>
    <property type="project" value="InterPro"/>
</dbReference>
<dbReference type="GO" id="GO:0032993">
    <property type="term" value="C:protein-DNA complex"/>
    <property type="evidence" value="ECO:0007669"/>
    <property type="project" value="TreeGrafter"/>
</dbReference>
<keyword evidence="1 6" id="KW-0597">Phosphoprotein</keyword>
<evidence type="ECO:0000259" key="8">
    <source>
        <dbReference type="PROSITE" id="PS50110"/>
    </source>
</evidence>
<proteinExistence type="predicted"/>
<evidence type="ECO:0000256" key="6">
    <source>
        <dbReference type="PROSITE-ProRule" id="PRU00169"/>
    </source>
</evidence>
<dbReference type="InterPro" id="IPR001867">
    <property type="entry name" value="OmpR/PhoB-type_DNA-bd"/>
</dbReference>
<dbReference type="OrthoDB" id="9790442at2"/>
<evidence type="ECO:0000313" key="11">
    <source>
        <dbReference type="Proteomes" id="UP000306420"/>
    </source>
</evidence>
<dbReference type="PROSITE" id="PS50110">
    <property type="entry name" value="RESPONSE_REGULATORY"/>
    <property type="match status" value="1"/>
</dbReference>
<dbReference type="Proteomes" id="UP000306420">
    <property type="component" value="Unassembled WGS sequence"/>
</dbReference>
<dbReference type="SMART" id="SM00448">
    <property type="entry name" value="REC"/>
    <property type="match status" value="1"/>
</dbReference>
<evidence type="ECO:0000256" key="7">
    <source>
        <dbReference type="PROSITE-ProRule" id="PRU01091"/>
    </source>
</evidence>
<dbReference type="InterPro" id="IPR036388">
    <property type="entry name" value="WH-like_DNA-bd_sf"/>
</dbReference>
<feature type="domain" description="OmpR/PhoB-type" evidence="9">
    <location>
        <begin position="136"/>
        <end position="235"/>
    </location>
</feature>
<dbReference type="CDD" id="cd00383">
    <property type="entry name" value="trans_reg_C"/>
    <property type="match status" value="1"/>
</dbReference>
<comment type="caution">
    <text evidence="10">The sequence shown here is derived from an EMBL/GenBank/DDBJ whole genome shotgun (WGS) entry which is preliminary data.</text>
</comment>
<name>A0A5R9DYD3_9LACT</name>
<dbReference type="Pfam" id="PF00072">
    <property type="entry name" value="Response_reg"/>
    <property type="match status" value="1"/>
</dbReference>
<dbReference type="InterPro" id="IPR001789">
    <property type="entry name" value="Sig_transdc_resp-reg_receiver"/>
</dbReference>
<dbReference type="PROSITE" id="PS51755">
    <property type="entry name" value="OMPR_PHOB"/>
    <property type="match status" value="1"/>
</dbReference>
<keyword evidence="2" id="KW-0902">Two-component regulatory system</keyword>
<dbReference type="SMART" id="SM00862">
    <property type="entry name" value="Trans_reg_C"/>
    <property type="match status" value="1"/>
</dbReference>
<evidence type="ECO:0000313" key="10">
    <source>
        <dbReference type="EMBL" id="TLQ41756.1"/>
    </source>
</evidence>
<gene>
    <name evidence="10" type="ORF">FEZ33_04720</name>
</gene>
<dbReference type="Gene3D" id="3.40.50.2300">
    <property type="match status" value="1"/>
</dbReference>
<keyword evidence="5" id="KW-0804">Transcription</keyword>
<evidence type="ECO:0000259" key="9">
    <source>
        <dbReference type="PROSITE" id="PS51755"/>
    </source>
</evidence>
<keyword evidence="3" id="KW-0805">Transcription regulation</keyword>
<feature type="DNA-binding region" description="OmpR/PhoB-type" evidence="7">
    <location>
        <begin position="136"/>
        <end position="235"/>
    </location>
</feature>
<sequence length="237" mass="27133">MKSLGNILNRKILIVDDESEILIMISEILMSYGFKYLYTANSYQSTLELLDQNLLDLAILDIMLPDGNGFDLLREIQTTNDSNDFPILFLTAKDKDVDKIHGLGLGADDYITKPFNSKELLFRVINVLKRTYKNDTKQIILKDSVVDLEKAIVRKNSEVTNLTATEFIIIQYLFENSGRIITNDQIIEVVWGKDSWNYENSLMTHISRLRQKIELDSSSPKSLITIKGLGYQLNTED</sequence>
<dbReference type="SUPFAM" id="SSF52172">
    <property type="entry name" value="CheY-like"/>
    <property type="match status" value="1"/>
</dbReference>
<evidence type="ECO:0000256" key="3">
    <source>
        <dbReference type="ARBA" id="ARBA00023015"/>
    </source>
</evidence>
<dbReference type="InterPro" id="IPR011006">
    <property type="entry name" value="CheY-like_superfamily"/>
</dbReference>
<dbReference type="GO" id="GO:0000976">
    <property type="term" value="F:transcription cis-regulatory region binding"/>
    <property type="evidence" value="ECO:0007669"/>
    <property type="project" value="TreeGrafter"/>
</dbReference>
<dbReference type="GO" id="GO:0000156">
    <property type="term" value="F:phosphorelay response regulator activity"/>
    <property type="evidence" value="ECO:0007669"/>
    <property type="project" value="TreeGrafter"/>
</dbReference>
<organism evidence="10 11">
    <name type="scientific">Ruoffia tabacinasalis</name>
    <dbReference type="NCBI Taxonomy" id="87458"/>
    <lineage>
        <taxon>Bacteria</taxon>
        <taxon>Bacillati</taxon>
        <taxon>Bacillota</taxon>
        <taxon>Bacilli</taxon>
        <taxon>Lactobacillales</taxon>
        <taxon>Aerococcaceae</taxon>
        <taxon>Ruoffia</taxon>
    </lineage>
</organism>
<dbReference type="PANTHER" id="PTHR48111:SF52">
    <property type="entry name" value="TRANSCRIPTIONAL REGULATORY PROTEIN YVRH"/>
    <property type="match status" value="1"/>
</dbReference>
<dbReference type="CDD" id="cd17574">
    <property type="entry name" value="REC_OmpR"/>
    <property type="match status" value="1"/>
</dbReference>
<feature type="domain" description="Response regulatory" evidence="8">
    <location>
        <begin position="11"/>
        <end position="128"/>
    </location>
</feature>
<dbReference type="Gene3D" id="1.10.10.10">
    <property type="entry name" value="Winged helix-like DNA-binding domain superfamily/Winged helix DNA-binding domain"/>
    <property type="match status" value="1"/>
</dbReference>
<dbReference type="AlphaFoldDB" id="A0A5R9DYD3"/>
<accession>A0A5R9DYD3</accession>
<dbReference type="Pfam" id="PF00486">
    <property type="entry name" value="Trans_reg_C"/>
    <property type="match status" value="1"/>
</dbReference>
<dbReference type="GO" id="GO:0005829">
    <property type="term" value="C:cytosol"/>
    <property type="evidence" value="ECO:0007669"/>
    <property type="project" value="TreeGrafter"/>
</dbReference>
<evidence type="ECO:0000256" key="2">
    <source>
        <dbReference type="ARBA" id="ARBA00023012"/>
    </source>
</evidence>
<evidence type="ECO:0000256" key="4">
    <source>
        <dbReference type="ARBA" id="ARBA00023125"/>
    </source>
</evidence>
<dbReference type="RefSeq" id="WP_138404251.1">
    <property type="nucleotide sequence ID" value="NZ_VBSP01000011.1"/>
</dbReference>
<dbReference type="EMBL" id="VBSP01000011">
    <property type="protein sequence ID" value="TLQ41756.1"/>
    <property type="molecule type" value="Genomic_DNA"/>
</dbReference>
<dbReference type="InterPro" id="IPR039420">
    <property type="entry name" value="WalR-like"/>
</dbReference>
<reference evidence="10 11" key="1">
    <citation type="submission" date="2019-05" db="EMBL/GenBank/DDBJ databases">
        <title>The metagenome of a microbial culture collection derived from dairy environment covers the genomic content of the human microbiome.</title>
        <authorList>
            <person name="Roder T."/>
            <person name="Wuthrich D."/>
            <person name="Sattari Z."/>
            <person name="Von Ah U."/>
            <person name="Bar C."/>
            <person name="Ronchi F."/>
            <person name="Macpherson A.J."/>
            <person name="Ganal-Vonarburg S.C."/>
            <person name="Bruggmann R."/>
            <person name="Vergeres G."/>
        </authorList>
    </citation>
    <scope>NUCLEOTIDE SEQUENCE [LARGE SCALE GENOMIC DNA]</scope>
    <source>
        <strain evidence="10 11">FAM 24227</strain>
    </source>
</reference>